<accession>A0A4Q8M7P5</accession>
<organism evidence="1 2">
    <name type="scientific">Pseudoxanthomonas winnipegensis</name>
    <dbReference type="NCBI Taxonomy" id="2480810"/>
    <lineage>
        <taxon>Bacteria</taxon>
        <taxon>Pseudomonadati</taxon>
        <taxon>Pseudomonadota</taxon>
        <taxon>Gammaproteobacteria</taxon>
        <taxon>Lysobacterales</taxon>
        <taxon>Lysobacteraceae</taxon>
        <taxon>Pseudoxanthomonas</taxon>
    </lineage>
</organism>
<evidence type="ECO:0000313" key="1">
    <source>
        <dbReference type="EMBL" id="TAA45754.1"/>
    </source>
</evidence>
<gene>
    <name evidence="1" type="ORF">EA655_05745</name>
</gene>
<dbReference type="OrthoDB" id="5998947at2"/>
<dbReference type="Proteomes" id="UP000294164">
    <property type="component" value="Unassembled WGS sequence"/>
</dbReference>
<reference evidence="1 2" key="1">
    <citation type="submission" date="2019-02" db="EMBL/GenBank/DDBJ databases">
        <title>WGS of Pseudoxanthomonas species novum from clinical isolates.</title>
        <authorList>
            <person name="Bernier A.-M."/>
            <person name="Bernard K."/>
            <person name="Vachon A."/>
        </authorList>
    </citation>
    <scope>NUCLEOTIDE SEQUENCE [LARGE SCALE GENOMIC DNA]</scope>
    <source>
        <strain evidence="1 2">NML130969</strain>
    </source>
</reference>
<dbReference type="EMBL" id="SHMG01000002">
    <property type="protein sequence ID" value="TAA45754.1"/>
    <property type="molecule type" value="Genomic_DNA"/>
</dbReference>
<sequence>MGERVLQFSDLQELCRPGERPRLSTVVRWADENGIRYKYDANGGIWTTLAALDAALSVSAANAGAAVQPYDAGELFGRK</sequence>
<dbReference type="AlphaFoldDB" id="A0A4Q8M7P5"/>
<comment type="caution">
    <text evidence="1">The sequence shown here is derived from an EMBL/GenBank/DDBJ whole genome shotgun (WGS) entry which is preliminary data.</text>
</comment>
<protein>
    <recommendedName>
        <fullName evidence="3">DUF4224 domain-containing protein</fullName>
    </recommendedName>
</protein>
<evidence type="ECO:0008006" key="3">
    <source>
        <dbReference type="Google" id="ProtNLM"/>
    </source>
</evidence>
<proteinExistence type="predicted"/>
<evidence type="ECO:0000313" key="2">
    <source>
        <dbReference type="Proteomes" id="UP000294164"/>
    </source>
</evidence>
<name>A0A4Q8M7P5_9GAMM</name>